<dbReference type="PANTHER" id="PTHR15446">
    <property type="entry name" value="UROPLAKIN III"/>
    <property type="match status" value="1"/>
</dbReference>
<accession>A0A7M4E375</accession>
<dbReference type="InterPro" id="IPR009952">
    <property type="entry name" value="Uroplakin-2"/>
</dbReference>
<dbReference type="GO" id="GO:0000902">
    <property type="term" value="P:cell morphogenesis"/>
    <property type="evidence" value="ECO:0007669"/>
    <property type="project" value="Ensembl"/>
</dbReference>
<dbReference type="GO" id="GO:0120001">
    <property type="term" value="C:apical plasma membrane urothelial plaque"/>
    <property type="evidence" value="ECO:0007669"/>
    <property type="project" value="Ensembl"/>
</dbReference>
<keyword evidence="2" id="KW-1133">Transmembrane helix</keyword>
<evidence type="ECO:0000313" key="3">
    <source>
        <dbReference type="Ensembl" id="ENSCPRP00005003693.1"/>
    </source>
</evidence>
<dbReference type="PANTHER" id="PTHR15446:SF17">
    <property type="entry name" value="UROPLAKIN-3A"/>
    <property type="match status" value="1"/>
</dbReference>
<dbReference type="GO" id="GO:0030855">
    <property type="term" value="P:epithelial cell differentiation"/>
    <property type="evidence" value="ECO:0007669"/>
    <property type="project" value="Ensembl"/>
</dbReference>
<feature type="transmembrane region" description="Helical" evidence="2">
    <location>
        <begin position="209"/>
        <end position="234"/>
    </location>
</feature>
<evidence type="ECO:0000256" key="1">
    <source>
        <dbReference type="SAM" id="MobiDB-lite"/>
    </source>
</evidence>
<keyword evidence="4" id="KW-1185">Reference proteome</keyword>
<dbReference type="GO" id="GO:0015840">
    <property type="term" value="P:urea transport"/>
    <property type="evidence" value="ECO:0007669"/>
    <property type="project" value="Ensembl"/>
</dbReference>
<reference evidence="3" key="1">
    <citation type="submission" date="2025-08" db="UniProtKB">
        <authorList>
            <consortium name="Ensembl"/>
        </authorList>
    </citation>
    <scope>IDENTIFICATION</scope>
</reference>
<reference evidence="3" key="2">
    <citation type="submission" date="2025-09" db="UniProtKB">
        <authorList>
            <consortium name="Ensembl"/>
        </authorList>
    </citation>
    <scope>IDENTIFICATION</scope>
</reference>
<dbReference type="GO" id="GO:0060157">
    <property type="term" value="P:urinary bladder development"/>
    <property type="evidence" value="ECO:0007669"/>
    <property type="project" value="Ensembl"/>
</dbReference>
<proteinExistence type="predicted"/>
<dbReference type="GO" id="GO:0006833">
    <property type="term" value="P:water transport"/>
    <property type="evidence" value="ECO:0007669"/>
    <property type="project" value="Ensembl"/>
</dbReference>
<dbReference type="Proteomes" id="UP000594220">
    <property type="component" value="Unplaced"/>
</dbReference>
<dbReference type="Pfam" id="PF07353">
    <property type="entry name" value="Uroplakin_II"/>
    <property type="match status" value="1"/>
</dbReference>
<name>A0A7M4E375_CROPO</name>
<feature type="region of interest" description="Disordered" evidence="1">
    <location>
        <begin position="249"/>
        <end position="268"/>
    </location>
</feature>
<sequence>VKGDWEALFLGVSISDLLFPAQSLRPQIASPQLATNNPTFTTVALEKPFCVFDGLLSPGKSYEVYLYAMMDSSNSAVTDNNSKPLDTTFQEVNGGQLGPYKAAVLNVPDCASPPKLADIRNVKKASDVLKQYLFRVGDDVSCLYDPNFLGVCNPPLASGTTYRFKYILVDVTSGIMKDETLWSEPIKTNSVKKSSTIDTWPGRRSGGMIVITSILSVLIFLLLAGLFASVFFAIMGSEDSATTETRHISQTVQQVAPRPQASSDRADQ</sequence>
<protein>
    <submittedName>
        <fullName evidence="3">Uroplakin 3A</fullName>
    </submittedName>
</protein>
<gene>
    <name evidence="3" type="primary">UPK3A</name>
</gene>
<dbReference type="InterPro" id="IPR024831">
    <property type="entry name" value="Uroplakin-3"/>
</dbReference>
<keyword evidence="2" id="KW-0812">Transmembrane</keyword>
<dbReference type="GO" id="GO:0055075">
    <property type="term" value="P:potassium ion homeostasis"/>
    <property type="evidence" value="ECO:0007669"/>
    <property type="project" value="Ensembl"/>
</dbReference>
<dbReference type="GeneTree" id="ENSGT00940000153392"/>
<evidence type="ECO:0000256" key="2">
    <source>
        <dbReference type="SAM" id="Phobius"/>
    </source>
</evidence>
<dbReference type="GO" id="GO:0055078">
    <property type="term" value="P:sodium ion homeostasis"/>
    <property type="evidence" value="ECO:0007669"/>
    <property type="project" value="Ensembl"/>
</dbReference>
<keyword evidence="2" id="KW-0472">Membrane</keyword>
<dbReference type="AlphaFoldDB" id="A0A7M4E375"/>
<organism evidence="3 4">
    <name type="scientific">Crocodylus porosus</name>
    <name type="common">Saltwater crocodile</name>
    <name type="synonym">Estuarine crocodile</name>
    <dbReference type="NCBI Taxonomy" id="8502"/>
    <lineage>
        <taxon>Eukaryota</taxon>
        <taxon>Metazoa</taxon>
        <taxon>Chordata</taxon>
        <taxon>Craniata</taxon>
        <taxon>Vertebrata</taxon>
        <taxon>Euteleostomi</taxon>
        <taxon>Archelosauria</taxon>
        <taxon>Archosauria</taxon>
        <taxon>Crocodylia</taxon>
        <taxon>Longirostres</taxon>
        <taxon>Crocodylidae</taxon>
        <taxon>Crocodylus</taxon>
    </lineage>
</organism>
<evidence type="ECO:0000313" key="4">
    <source>
        <dbReference type="Proteomes" id="UP000594220"/>
    </source>
</evidence>
<dbReference type="GO" id="GO:0001822">
    <property type="term" value="P:kidney development"/>
    <property type="evidence" value="ECO:0007669"/>
    <property type="project" value="Ensembl"/>
</dbReference>
<dbReference type="Ensembl" id="ENSCPRT00005004316.1">
    <property type="protein sequence ID" value="ENSCPRP00005003693.1"/>
    <property type="gene ID" value="ENSCPRG00005002696.1"/>
</dbReference>
<dbReference type="OMA" id="EKPFCVF"/>